<accession>A0A9K3DD56</accession>
<name>A0A9K3DD56_9EUKA</name>
<reference evidence="3 4" key="1">
    <citation type="journal article" date="2018" name="PLoS ONE">
        <title>The draft genome of Kipferlia bialata reveals reductive genome evolution in fornicate parasites.</title>
        <authorList>
            <person name="Tanifuji G."/>
            <person name="Takabayashi S."/>
            <person name="Kume K."/>
            <person name="Takagi M."/>
            <person name="Nakayama T."/>
            <person name="Kamikawa R."/>
            <person name="Inagaki Y."/>
            <person name="Hashimoto T."/>
        </authorList>
    </citation>
    <scope>NUCLEOTIDE SEQUENCE [LARGE SCALE GENOMIC DNA]</scope>
    <source>
        <strain evidence="3">NY0173</strain>
    </source>
</reference>
<evidence type="ECO:0000256" key="1">
    <source>
        <dbReference type="SAM" id="MobiDB-lite"/>
    </source>
</evidence>
<dbReference type="Proteomes" id="UP000265618">
    <property type="component" value="Unassembled WGS sequence"/>
</dbReference>
<feature type="transmembrane region" description="Helical" evidence="2">
    <location>
        <begin position="12"/>
        <end position="29"/>
    </location>
</feature>
<feature type="non-terminal residue" evidence="3">
    <location>
        <position position="62"/>
    </location>
</feature>
<gene>
    <name evidence="3" type="ORF">KIPB_015646</name>
</gene>
<evidence type="ECO:0000313" key="4">
    <source>
        <dbReference type="Proteomes" id="UP000265618"/>
    </source>
</evidence>
<dbReference type="EMBL" id="BDIP01008930">
    <property type="protein sequence ID" value="GIQ92080.1"/>
    <property type="molecule type" value="Genomic_DNA"/>
</dbReference>
<evidence type="ECO:0000256" key="2">
    <source>
        <dbReference type="SAM" id="Phobius"/>
    </source>
</evidence>
<dbReference type="AlphaFoldDB" id="A0A9K3DD56"/>
<proteinExistence type="predicted"/>
<organism evidence="3 4">
    <name type="scientific">Kipferlia bialata</name>
    <dbReference type="NCBI Taxonomy" id="797122"/>
    <lineage>
        <taxon>Eukaryota</taxon>
        <taxon>Metamonada</taxon>
        <taxon>Carpediemonas-like organisms</taxon>
        <taxon>Kipferlia</taxon>
    </lineage>
</organism>
<keyword evidence="2" id="KW-1133">Transmembrane helix</keyword>
<protein>
    <submittedName>
        <fullName evidence="3">Uncharacterized protein</fullName>
    </submittedName>
</protein>
<keyword evidence="2" id="KW-0472">Membrane</keyword>
<feature type="region of interest" description="Disordered" evidence="1">
    <location>
        <begin position="39"/>
        <end position="62"/>
    </location>
</feature>
<keyword evidence="2" id="KW-0812">Transmembrane</keyword>
<keyword evidence="4" id="KW-1185">Reference proteome</keyword>
<comment type="caution">
    <text evidence="3">The sequence shown here is derived from an EMBL/GenBank/DDBJ whole genome shotgun (WGS) entry which is preliminary data.</text>
</comment>
<sequence length="62" mass="6639">MASSFQAQMESVITTFIGPAVMVCSIPFIRKARNKPGLFAPKKSETESLLGGQSGPTEVQTH</sequence>
<evidence type="ECO:0000313" key="3">
    <source>
        <dbReference type="EMBL" id="GIQ92080.1"/>
    </source>
</evidence>